<feature type="compositionally biased region" description="Low complexity" evidence="4">
    <location>
        <begin position="191"/>
        <end position="205"/>
    </location>
</feature>
<proteinExistence type="inferred from homology"/>
<dbReference type="Pfam" id="PF03514">
    <property type="entry name" value="GRAS"/>
    <property type="match status" value="1"/>
</dbReference>
<dbReference type="PANTHER" id="PTHR31636">
    <property type="entry name" value="OSJNBA0084A10.13 PROTEIN-RELATED"/>
    <property type="match status" value="1"/>
</dbReference>
<feature type="compositionally biased region" description="Gly residues" evidence="4">
    <location>
        <begin position="354"/>
        <end position="363"/>
    </location>
</feature>
<evidence type="ECO:0000256" key="2">
    <source>
        <dbReference type="ARBA" id="ARBA00023163"/>
    </source>
</evidence>
<organism evidence="5 6">
    <name type="scientific">Perilla frutescens var. hirtella</name>
    <name type="common">Perilla citriodora</name>
    <name type="synonym">Perilla setoyensis</name>
    <dbReference type="NCBI Taxonomy" id="608512"/>
    <lineage>
        <taxon>Eukaryota</taxon>
        <taxon>Viridiplantae</taxon>
        <taxon>Streptophyta</taxon>
        <taxon>Embryophyta</taxon>
        <taxon>Tracheophyta</taxon>
        <taxon>Spermatophyta</taxon>
        <taxon>Magnoliopsida</taxon>
        <taxon>eudicotyledons</taxon>
        <taxon>Gunneridae</taxon>
        <taxon>Pentapetalae</taxon>
        <taxon>asterids</taxon>
        <taxon>lamiids</taxon>
        <taxon>Lamiales</taxon>
        <taxon>Lamiaceae</taxon>
        <taxon>Nepetoideae</taxon>
        <taxon>Elsholtzieae</taxon>
        <taxon>Perilla</taxon>
    </lineage>
</organism>
<protein>
    <recommendedName>
        <fullName evidence="7">Scarecrow-like protein 14</fullName>
    </recommendedName>
</protein>
<keyword evidence="6" id="KW-1185">Reference proteome</keyword>
<evidence type="ECO:0000256" key="3">
    <source>
        <dbReference type="PROSITE-ProRule" id="PRU01191"/>
    </source>
</evidence>
<feature type="region of interest" description="Leucine repeat II (LRII)" evidence="3">
    <location>
        <begin position="535"/>
        <end position="567"/>
    </location>
</feature>
<feature type="short sequence motif" description="VHIID" evidence="3">
    <location>
        <begin position="485"/>
        <end position="489"/>
    </location>
</feature>
<gene>
    <name evidence="5" type="ORF">C2S53_013394</name>
</gene>
<keyword evidence="2" id="KW-0804">Transcription</keyword>
<feature type="region of interest" description="Disordered" evidence="4">
    <location>
        <begin position="191"/>
        <end position="214"/>
    </location>
</feature>
<evidence type="ECO:0008006" key="7">
    <source>
        <dbReference type="Google" id="ProtNLM"/>
    </source>
</evidence>
<evidence type="ECO:0000313" key="6">
    <source>
        <dbReference type="Proteomes" id="UP001190926"/>
    </source>
</evidence>
<feature type="region of interest" description="VHIID" evidence="3">
    <location>
        <begin position="454"/>
        <end position="519"/>
    </location>
</feature>
<accession>A0AAD4J646</accession>
<keyword evidence="1" id="KW-0805">Transcription regulation</keyword>
<sequence>MSGSYKIEGHGPEIWSYDGATSRMRFNDQAVPIYTDLNPANNLGASDNFLNSSHADVIPVSIQTNFDSQVQSSEGDSPEDLDFSDAVLKYINHILLEEDVEDKAYMFQESAALQAAEKSFYEVIGEQYPASIGYQQRASNLDQTFENPDEKLLGVNDCSGSYDSGTLCPDWNSDPNRYRLDVCHDTASKISQSTSQSSYADSSSSGTVVEGPIDSPVSTLRIPGIFGDSPSAMQFKKGVEEASKFLPNGSNLIAVLGSDRPLPKEGSAKLSVKVEKKIDTDEVNDVVRGKKNPYHESMGLQDERSNKQSAVFTESTVSPDMFDRVLLCSGGKNDSALREALNEITRNTQQSGGQSKGSNGGKSGGKKKQGKRNVVDMRTLLTLCAQAVAADDRRTANEFLKQIRQHATPTGDGMQRVAHYFADGLEARMAGSGTQIYTSLISRPISAADVLKAYHIYLATCPFRKISNFFANKTIMNVSEKVKKLHIIDFGILFGFQWPCFLQRLSNRPGGPPKLRITGIDFPCPGFRPSVRVEETGRRLASYCETFKVPFEFHAIAQKWETIKLEDLMIEKDEMVAVSSLFNFKNLLDETVVVNSPRNIVLNLIRKINPAVFVLGIKNGAYNAPFFITRFREALFYYSSIFDMLDANIPRELHERVLLEKIVFGQEAMNVIACEAAERIERPETYKQWQVRNMRAGFESLPLDEEIMSMARKRVKSSYNKDFVVDEDGQWLLLGWKGRILYALSSWTPAHRNS</sequence>
<feature type="region of interest" description="Disordered" evidence="4">
    <location>
        <begin position="345"/>
        <end position="371"/>
    </location>
</feature>
<comment type="similarity">
    <text evidence="3">Belongs to the GRAS family.</text>
</comment>
<dbReference type="Proteomes" id="UP001190926">
    <property type="component" value="Unassembled WGS sequence"/>
</dbReference>
<reference evidence="5 6" key="1">
    <citation type="journal article" date="2021" name="Nat. Commun.">
        <title>Incipient diploidization of the medicinal plant Perilla within 10,000 years.</title>
        <authorList>
            <person name="Zhang Y."/>
            <person name="Shen Q."/>
            <person name="Leng L."/>
            <person name="Zhang D."/>
            <person name="Chen S."/>
            <person name="Shi Y."/>
            <person name="Ning Z."/>
            <person name="Chen S."/>
        </authorList>
    </citation>
    <scope>NUCLEOTIDE SEQUENCE [LARGE SCALE GENOMIC DNA]</scope>
    <source>
        <strain evidence="6">cv. PC099</strain>
    </source>
</reference>
<dbReference type="PROSITE" id="PS50985">
    <property type="entry name" value="GRAS"/>
    <property type="match status" value="1"/>
</dbReference>
<comment type="caution">
    <text evidence="5">The sequence shown here is derived from an EMBL/GenBank/DDBJ whole genome shotgun (WGS) entry which is preliminary data.</text>
</comment>
<feature type="region of interest" description="Leucine repeat I (LRI)" evidence="3">
    <location>
        <begin position="375"/>
        <end position="435"/>
    </location>
</feature>
<evidence type="ECO:0000256" key="1">
    <source>
        <dbReference type="ARBA" id="ARBA00023015"/>
    </source>
</evidence>
<comment type="caution">
    <text evidence="3">Lacks conserved residue(s) required for the propagation of feature annotation.</text>
</comment>
<feature type="region of interest" description="SAW" evidence="3">
    <location>
        <begin position="673"/>
        <end position="748"/>
    </location>
</feature>
<dbReference type="EMBL" id="SDAM02000133">
    <property type="protein sequence ID" value="KAH6827926.1"/>
    <property type="molecule type" value="Genomic_DNA"/>
</dbReference>
<evidence type="ECO:0000313" key="5">
    <source>
        <dbReference type="EMBL" id="KAH6827926.1"/>
    </source>
</evidence>
<evidence type="ECO:0000256" key="4">
    <source>
        <dbReference type="SAM" id="MobiDB-lite"/>
    </source>
</evidence>
<name>A0AAD4J646_PERFH</name>
<dbReference type="InterPro" id="IPR005202">
    <property type="entry name" value="TF_GRAS"/>
</dbReference>
<dbReference type="AlphaFoldDB" id="A0AAD4J646"/>